<evidence type="ECO:0000313" key="2">
    <source>
        <dbReference type="Proteomes" id="UP000605848"/>
    </source>
</evidence>
<name>A0A936Z6Y6_9HYPH</name>
<dbReference type="EMBL" id="JAEQMY010000014">
    <property type="protein sequence ID" value="MBL0404703.1"/>
    <property type="molecule type" value="Genomic_DNA"/>
</dbReference>
<keyword evidence="2" id="KW-1185">Reference proteome</keyword>
<dbReference type="RefSeq" id="WP_202059650.1">
    <property type="nucleotide sequence ID" value="NZ_JAEQMY010000014.1"/>
</dbReference>
<proteinExistence type="predicted"/>
<reference evidence="1" key="1">
    <citation type="submission" date="2021-01" db="EMBL/GenBank/DDBJ databases">
        <title>Microvirga sp.</title>
        <authorList>
            <person name="Kim M.K."/>
        </authorList>
    </citation>
    <scope>NUCLEOTIDE SEQUENCE</scope>
    <source>
        <strain evidence="1">5420S-16</strain>
    </source>
</reference>
<dbReference type="AlphaFoldDB" id="A0A936Z6Y6"/>
<comment type="caution">
    <text evidence="1">The sequence shown here is derived from an EMBL/GenBank/DDBJ whole genome shotgun (WGS) entry which is preliminary data.</text>
</comment>
<evidence type="ECO:0000313" key="1">
    <source>
        <dbReference type="EMBL" id="MBL0404703.1"/>
    </source>
</evidence>
<gene>
    <name evidence="1" type="ORF">JKG68_12055</name>
</gene>
<sequence>MSDLFEIVAALLAAENHPSSKVREVLSGVRTRISEVEAIVSKANAQMLDPRTDTALASDLRVSSDNALFLVERLKAGLPMLEKALADAEYREEQERRLEAYETASRRMDDVIAALETRYPQLAKEIALLFKVSLETVLEVQVVNANRPDGKPPIAIPAALAGDDPLTLRVSLPGHWRTKSQSLFEGGRSPADLLSLNR</sequence>
<accession>A0A936Z6Y6</accession>
<organism evidence="1 2">
    <name type="scientific">Microvirga aerilata</name>
    <dbReference type="NCBI Taxonomy" id="670292"/>
    <lineage>
        <taxon>Bacteria</taxon>
        <taxon>Pseudomonadati</taxon>
        <taxon>Pseudomonadota</taxon>
        <taxon>Alphaproteobacteria</taxon>
        <taxon>Hyphomicrobiales</taxon>
        <taxon>Methylobacteriaceae</taxon>
        <taxon>Microvirga</taxon>
    </lineage>
</organism>
<protein>
    <submittedName>
        <fullName evidence="1">Uncharacterized protein</fullName>
    </submittedName>
</protein>
<dbReference type="Proteomes" id="UP000605848">
    <property type="component" value="Unassembled WGS sequence"/>
</dbReference>